<dbReference type="PANTHER" id="PTHR34777">
    <property type="entry name" value="VQ MOTIF-CONTAINING PROTEIN 10"/>
    <property type="match status" value="1"/>
</dbReference>
<dbReference type="Pfam" id="PF05678">
    <property type="entry name" value="VQ"/>
    <property type="match status" value="1"/>
</dbReference>
<dbReference type="Proteomes" id="UP001497480">
    <property type="component" value="Unassembled WGS sequence"/>
</dbReference>
<keyword evidence="3" id="KW-1185">Reference proteome</keyword>
<comment type="caution">
    <text evidence="2">The sequence shown here is derived from an EMBL/GenBank/DDBJ whole genome shotgun (WGS) entry which is preliminary data.</text>
</comment>
<name>A0AAV1YL57_LUPLU</name>
<dbReference type="PANTHER" id="PTHR34777:SF15">
    <property type="entry name" value="VQ MOTIF PROTEIN"/>
    <property type="match status" value="1"/>
</dbReference>
<proteinExistence type="predicted"/>
<dbReference type="InterPro" id="IPR039608">
    <property type="entry name" value="VQ_1/10"/>
</dbReference>
<reference evidence="2 3" key="1">
    <citation type="submission" date="2024-03" db="EMBL/GenBank/DDBJ databases">
        <authorList>
            <person name="Martinez-Hernandez J."/>
        </authorList>
    </citation>
    <scope>NUCLEOTIDE SEQUENCE [LARGE SCALE GENOMIC DNA]</scope>
</reference>
<dbReference type="InterPro" id="IPR008889">
    <property type="entry name" value="VQ"/>
</dbReference>
<protein>
    <recommendedName>
        <fullName evidence="1">VQ domain-containing protein</fullName>
    </recommendedName>
</protein>
<dbReference type="AlphaFoldDB" id="A0AAV1YL57"/>
<sequence>MASSGGLHGAAPKVVQIETRYVQTDAVNFKDVVQSFTGKNSSTAWIGQRNNNNNVDQSYEVVMGSSSEVKGGSSVVISKPEEDGAVATFPSMLMNNMAFNDFDTFLLDLPPMEMENRPWF</sequence>
<dbReference type="EMBL" id="CAXHTB010000026">
    <property type="protein sequence ID" value="CAL0334673.1"/>
    <property type="molecule type" value="Genomic_DNA"/>
</dbReference>
<accession>A0AAV1YL57</accession>
<gene>
    <name evidence="2" type="ORF">LLUT_LOCUS35733</name>
</gene>
<organism evidence="2 3">
    <name type="scientific">Lupinus luteus</name>
    <name type="common">European yellow lupine</name>
    <dbReference type="NCBI Taxonomy" id="3873"/>
    <lineage>
        <taxon>Eukaryota</taxon>
        <taxon>Viridiplantae</taxon>
        <taxon>Streptophyta</taxon>
        <taxon>Embryophyta</taxon>
        <taxon>Tracheophyta</taxon>
        <taxon>Spermatophyta</taxon>
        <taxon>Magnoliopsida</taxon>
        <taxon>eudicotyledons</taxon>
        <taxon>Gunneridae</taxon>
        <taxon>Pentapetalae</taxon>
        <taxon>rosids</taxon>
        <taxon>fabids</taxon>
        <taxon>Fabales</taxon>
        <taxon>Fabaceae</taxon>
        <taxon>Papilionoideae</taxon>
        <taxon>50 kb inversion clade</taxon>
        <taxon>genistoids sensu lato</taxon>
        <taxon>core genistoids</taxon>
        <taxon>Genisteae</taxon>
        <taxon>Lupinus</taxon>
    </lineage>
</organism>
<evidence type="ECO:0000259" key="1">
    <source>
        <dbReference type="Pfam" id="PF05678"/>
    </source>
</evidence>
<evidence type="ECO:0000313" key="3">
    <source>
        <dbReference type="Proteomes" id="UP001497480"/>
    </source>
</evidence>
<feature type="domain" description="VQ" evidence="1">
    <location>
        <begin position="17"/>
        <end position="41"/>
    </location>
</feature>
<evidence type="ECO:0000313" key="2">
    <source>
        <dbReference type="EMBL" id="CAL0334673.1"/>
    </source>
</evidence>